<dbReference type="GO" id="GO:0009089">
    <property type="term" value="P:lysine biosynthetic process via diaminopimelate"/>
    <property type="evidence" value="ECO:0007669"/>
    <property type="project" value="UniProtKB-UniRule"/>
</dbReference>
<evidence type="ECO:0000313" key="12">
    <source>
        <dbReference type="Proteomes" id="UP000070617"/>
    </source>
</evidence>
<evidence type="ECO:0000256" key="4">
    <source>
        <dbReference type="ARBA" id="ARBA00022490"/>
    </source>
</evidence>
<evidence type="ECO:0000256" key="6">
    <source>
        <dbReference type="ARBA" id="ARBA00023154"/>
    </source>
</evidence>
<feature type="site" description="Could be important to modulate the pK values of the two catalytic cysteine residues" evidence="9">
    <location>
        <position position="153"/>
    </location>
</feature>
<accession>A0A133N840</accession>
<keyword evidence="5 9" id="KW-0028">Amino-acid biosynthesis</keyword>
<name>A0A133N840_9FUSO</name>
<feature type="binding site" evidence="9">
    <location>
        <begin position="203"/>
        <end position="204"/>
    </location>
    <ligand>
        <name>substrate</name>
    </ligand>
</feature>
<evidence type="ECO:0000256" key="10">
    <source>
        <dbReference type="PROSITE-ProRule" id="PRU10125"/>
    </source>
</evidence>
<comment type="caution">
    <text evidence="11">The sequence shown here is derived from an EMBL/GenBank/DDBJ whole genome shotgun (WGS) entry which is preliminary data.</text>
</comment>
<comment type="similarity">
    <text evidence="2 9">Belongs to the diaminopimelate epimerase family.</text>
</comment>
<comment type="pathway">
    <text evidence="1 9">Amino-acid biosynthesis; L-lysine biosynthesis via DAP pathway; DL-2,6-diaminopimelate from LL-2,6-diaminopimelate: step 1/1.</text>
</comment>
<dbReference type="FunFam" id="3.10.310.10:FF:000001">
    <property type="entry name" value="Diaminopimelate epimerase"/>
    <property type="match status" value="1"/>
</dbReference>
<dbReference type="RefSeq" id="WP_060793949.1">
    <property type="nucleotide sequence ID" value="NZ_KQ956575.1"/>
</dbReference>
<dbReference type="AlphaFoldDB" id="A0A133N840"/>
<evidence type="ECO:0000256" key="5">
    <source>
        <dbReference type="ARBA" id="ARBA00022605"/>
    </source>
</evidence>
<evidence type="ECO:0000256" key="8">
    <source>
        <dbReference type="ARBA" id="ARBA00051712"/>
    </source>
</evidence>
<dbReference type="PANTHER" id="PTHR31689:SF0">
    <property type="entry name" value="DIAMINOPIMELATE EPIMERASE"/>
    <property type="match status" value="1"/>
</dbReference>
<dbReference type="NCBIfam" id="TIGR00652">
    <property type="entry name" value="DapF"/>
    <property type="match status" value="1"/>
</dbReference>
<dbReference type="InterPro" id="IPR018510">
    <property type="entry name" value="DAP_epimerase_AS"/>
</dbReference>
<feature type="active site" description="Proton donor" evidence="9">
    <location>
        <position position="71"/>
    </location>
</feature>
<dbReference type="EMBL" id="LRPX01000099">
    <property type="protein sequence ID" value="KXA12470.1"/>
    <property type="molecule type" value="Genomic_DNA"/>
</dbReference>
<feature type="active site" description="Proton acceptor" evidence="9">
    <location>
        <position position="212"/>
    </location>
</feature>
<evidence type="ECO:0000256" key="7">
    <source>
        <dbReference type="ARBA" id="ARBA00023235"/>
    </source>
</evidence>
<organism evidence="11 12">
    <name type="scientific">Fusobacterium equinum</name>
    <dbReference type="NCBI Taxonomy" id="134605"/>
    <lineage>
        <taxon>Bacteria</taxon>
        <taxon>Fusobacteriati</taxon>
        <taxon>Fusobacteriota</taxon>
        <taxon>Fusobacteriia</taxon>
        <taxon>Fusobacteriales</taxon>
        <taxon>Fusobacteriaceae</taxon>
        <taxon>Fusobacterium</taxon>
    </lineage>
</organism>
<feature type="binding site" evidence="9">
    <location>
        <position position="185"/>
    </location>
    <ligand>
        <name>substrate</name>
    </ligand>
</feature>
<reference evidence="12" key="1">
    <citation type="submission" date="2016-01" db="EMBL/GenBank/DDBJ databases">
        <authorList>
            <person name="Mitreva M."/>
            <person name="Pepin K.H."/>
            <person name="Mihindukulasuriya K.A."/>
            <person name="Fulton R."/>
            <person name="Fronick C."/>
            <person name="O'Laughlin M."/>
            <person name="Miner T."/>
            <person name="Herter B."/>
            <person name="Rosa B.A."/>
            <person name="Cordes M."/>
            <person name="Tomlinson C."/>
            <person name="Wollam A."/>
            <person name="Palsikar V.B."/>
            <person name="Mardis E.R."/>
            <person name="Wilson R.K."/>
        </authorList>
    </citation>
    <scope>NUCLEOTIDE SEQUENCE [LARGE SCALE GENOMIC DNA]</scope>
    <source>
        <strain evidence="12">CMW8396</strain>
    </source>
</reference>
<dbReference type="PANTHER" id="PTHR31689">
    <property type="entry name" value="DIAMINOPIMELATE EPIMERASE, CHLOROPLASTIC"/>
    <property type="match status" value="1"/>
</dbReference>
<keyword evidence="6 9" id="KW-0457">Lysine biosynthesis</keyword>
<evidence type="ECO:0000256" key="2">
    <source>
        <dbReference type="ARBA" id="ARBA00010219"/>
    </source>
</evidence>
<keyword evidence="4 9" id="KW-0963">Cytoplasm</keyword>
<evidence type="ECO:0000256" key="1">
    <source>
        <dbReference type="ARBA" id="ARBA00005196"/>
    </source>
</evidence>
<comment type="catalytic activity">
    <reaction evidence="8 9">
        <text>(2S,6S)-2,6-diaminopimelate = meso-2,6-diaminopimelate</text>
        <dbReference type="Rhea" id="RHEA:15393"/>
        <dbReference type="ChEBI" id="CHEBI:57609"/>
        <dbReference type="ChEBI" id="CHEBI:57791"/>
        <dbReference type="EC" id="5.1.1.7"/>
    </reaction>
</comment>
<feature type="binding site" evidence="9">
    <location>
        <begin position="72"/>
        <end position="73"/>
    </location>
    <ligand>
        <name>substrate</name>
    </ligand>
</feature>
<proteinExistence type="inferred from homology"/>
<dbReference type="UniPathway" id="UPA00034">
    <property type="reaction ID" value="UER00025"/>
</dbReference>
<dbReference type="InterPro" id="IPR001653">
    <property type="entry name" value="DAP_epimerase_DapF"/>
</dbReference>
<dbReference type="PROSITE" id="PS01326">
    <property type="entry name" value="DAP_EPIMERASE"/>
    <property type="match status" value="1"/>
</dbReference>
<feature type="site" description="Could be important to modulate the pK values of the two catalytic cysteine residues" evidence="9">
    <location>
        <position position="203"/>
    </location>
</feature>
<feature type="active site" evidence="10">
    <location>
        <position position="71"/>
    </location>
</feature>
<dbReference type="Pfam" id="PF01678">
    <property type="entry name" value="DAP_epimerase"/>
    <property type="match status" value="2"/>
</dbReference>
<comment type="function">
    <text evidence="9">Catalyzes the stereoinversion of LL-2,6-diaminopimelate (L,L-DAP) to meso-diaminopimelate (meso-DAP), a precursor of L-lysine and an essential component of the bacterial peptidoglycan.</text>
</comment>
<gene>
    <name evidence="9" type="primary">dapF</name>
    <name evidence="11" type="ORF">HMPREF3206_01756</name>
</gene>
<keyword evidence="7 9" id="KW-0413">Isomerase</keyword>
<dbReference type="HAMAP" id="MF_00197">
    <property type="entry name" value="DAP_epimerase"/>
    <property type="match status" value="1"/>
</dbReference>
<protein>
    <recommendedName>
        <fullName evidence="3 9">Diaminopimelate epimerase</fullName>
        <shortName evidence="9">DAP epimerase</shortName>
        <ecNumber evidence="3 9">5.1.1.7</ecNumber>
    </recommendedName>
    <alternativeName>
        <fullName evidence="9">PLP-independent amino acid racemase</fullName>
    </alternativeName>
</protein>
<keyword evidence="12" id="KW-1185">Reference proteome</keyword>
<dbReference type="GO" id="GO:0008837">
    <property type="term" value="F:diaminopimelate epimerase activity"/>
    <property type="evidence" value="ECO:0007669"/>
    <property type="project" value="UniProtKB-UniRule"/>
</dbReference>
<dbReference type="Gene3D" id="3.10.310.10">
    <property type="entry name" value="Diaminopimelate Epimerase, Chain A, domain 1"/>
    <property type="match status" value="2"/>
</dbReference>
<dbReference type="Proteomes" id="UP000070617">
    <property type="component" value="Unassembled WGS sequence"/>
</dbReference>
<dbReference type="SUPFAM" id="SSF54506">
    <property type="entry name" value="Diaminopimelate epimerase-like"/>
    <property type="match status" value="2"/>
</dbReference>
<evidence type="ECO:0000313" key="11">
    <source>
        <dbReference type="EMBL" id="KXA12470.1"/>
    </source>
</evidence>
<feature type="binding site" evidence="9">
    <location>
        <position position="62"/>
    </location>
    <ligand>
        <name>substrate</name>
    </ligand>
</feature>
<dbReference type="GO" id="GO:0005829">
    <property type="term" value="C:cytosol"/>
    <property type="evidence" value="ECO:0007669"/>
    <property type="project" value="TreeGrafter"/>
</dbReference>
<comment type="subunit">
    <text evidence="9">Homodimer.</text>
</comment>
<feature type="binding site" evidence="9">
    <location>
        <position position="11"/>
    </location>
    <ligand>
        <name>substrate</name>
    </ligand>
</feature>
<evidence type="ECO:0000256" key="9">
    <source>
        <dbReference type="HAMAP-Rule" id="MF_00197"/>
    </source>
</evidence>
<comment type="caution">
    <text evidence="9">Lacks conserved residue(s) required for the propagation of feature annotation.</text>
</comment>
<sequence length="267" mass="30375">MKFWKMEAAGNDFVIFDGREIEIKDINALAKKLCDRHFGVGADGILFCQESDTADIKMNYYNSDGSRGEMCGNGIRCLSRFIYENKIVDKLKMSIETDNGVKEVVLTVVENEHISQVKVEMGKAIWEKEFQKEILEIEGRSFDFYRVTVGVPHIAILVDEFMKDEELNYWGSLLEKHSSFPRKTNVNFIKVLNEKEVQIKTWERGAGRTLGCATGCSSCGVILQRLQKIKGEVHFYTEGGDVFVQTQDDFVTIYGKANLIFTGDMDV</sequence>
<dbReference type="EC" id="5.1.1.7" evidence="3 9"/>
<comment type="subcellular location">
    <subcellularLocation>
        <location evidence="9">Cytoplasm</location>
    </subcellularLocation>
</comment>
<dbReference type="PATRIC" id="fig|134605.3.peg.1737"/>
<dbReference type="STRING" id="134605.HMPREF3206_01756"/>
<evidence type="ECO:0000256" key="3">
    <source>
        <dbReference type="ARBA" id="ARBA00013080"/>
    </source>
</evidence>